<dbReference type="RefSeq" id="WP_149485357.1">
    <property type="nucleotide sequence ID" value="NZ_CP036150.1"/>
</dbReference>
<keyword evidence="1" id="KW-0472">Membrane</keyword>
<sequence>MQNSGPLLFQKMMILLLLFLFSCGENSSETTNENLIVSGKNAHIEWEVSYPDKDLYFTDILPLTLVLKTDEIQEMQLDDSGSAPWGDFRVISKTKTNRLHIDLRLQPRKTGDSLLQIPALSLSGLEEPLVFPPIEFQILSSLDGEDAQPRPLVDVEADDSANKWGLPALLILILCTLGVGFIYRRKHKKGLKKEETPLGFSDFLKEQSPSLPPMEKQLDFYVQSYRYLISDLVKFHPGVHPSDSPSELINHLERPSSVNQWALRSLYPVLEFMDDVFYKKQNEALSQAVYDQHLQVLREWSQYVLELKSEGGFPDDSF</sequence>
<evidence type="ECO:0000313" key="2">
    <source>
        <dbReference type="EMBL" id="QEN07275.1"/>
    </source>
</evidence>
<evidence type="ECO:0008006" key="4">
    <source>
        <dbReference type="Google" id="ProtNLM"/>
    </source>
</evidence>
<accession>A0A5C1QGP8</accession>
<dbReference type="EMBL" id="CP036150">
    <property type="protein sequence ID" value="QEN07275.1"/>
    <property type="molecule type" value="Genomic_DNA"/>
</dbReference>
<protein>
    <recommendedName>
        <fullName evidence="4">Protein BatD</fullName>
    </recommendedName>
</protein>
<gene>
    <name evidence="2" type="ORF">EXM22_04460</name>
</gene>
<reference evidence="2 3" key="1">
    <citation type="submission" date="2019-02" db="EMBL/GenBank/DDBJ databases">
        <title>Complete Genome Sequence and Methylome Analysis of free living Spirochaetas.</title>
        <authorList>
            <person name="Fomenkov A."/>
            <person name="Dubinina G."/>
            <person name="Leshcheva N."/>
            <person name="Mikheeva N."/>
            <person name="Grabovich M."/>
            <person name="Vincze T."/>
            <person name="Roberts R.J."/>
        </authorList>
    </citation>
    <scope>NUCLEOTIDE SEQUENCE [LARGE SCALE GENOMIC DNA]</scope>
    <source>
        <strain evidence="2 3">K2</strain>
    </source>
</reference>
<dbReference type="KEGG" id="ock:EXM22_04460"/>
<organism evidence="2 3">
    <name type="scientific">Oceanispirochaeta crateris</name>
    <dbReference type="NCBI Taxonomy" id="2518645"/>
    <lineage>
        <taxon>Bacteria</taxon>
        <taxon>Pseudomonadati</taxon>
        <taxon>Spirochaetota</taxon>
        <taxon>Spirochaetia</taxon>
        <taxon>Spirochaetales</taxon>
        <taxon>Spirochaetaceae</taxon>
        <taxon>Oceanispirochaeta</taxon>
    </lineage>
</organism>
<feature type="transmembrane region" description="Helical" evidence="1">
    <location>
        <begin position="164"/>
        <end position="183"/>
    </location>
</feature>
<dbReference type="AlphaFoldDB" id="A0A5C1QGP8"/>
<keyword evidence="1" id="KW-1133">Transmembrane helix</keyword>
<evidence type="ECO:0000313" key="3">
    <source>
        <dbReference type="Proteomes" id="UP000324209"/>
    </source>
</evidence>
<dbReference type="OrthoDB" id="9861561at2"/>
<keyword evidence="1" id="KW-0812">Transmembrane</keyword>
<keyword evidence="3" id="KW-1185">Reference proteome</keyword>
<proteinExistence type="predicted"/>
<name>A0A5C1QGP8_9SPIO</name>
<dbReference type="Proteomes" id="UP000324209">
    <property type="component" value="Chromosome"/>
</dbReference>
<evidence type="ECO:0000256" key="1">
    <source>
        <dbReference type="SAM" id="Phobius"/>
    </source>
</evidence>